<evidence type="ECO:0000313" key="2">
    <source>
        <dbReference type="Proteomes" id="UP000006882"/>
    </source>
</evidence>
<organism evidence="1 2">
    <name type="scientific">Prunus persica</name>
    <name type="common">Peach</name>
    <name type="synonym">Amygdalus persica</name>
    <dbReference type="NCBI Taxonomy" id="3760"/>
    <lineage>
        <taxon>Eukaryota</taxon>
        <taxon>Viridiplantae</taxon>
        <taxon>Streptophyta</taxon>
        <taxon>Embryophyta</taxon>
        <taxon>Tracheophyta</taxon>
        <taxon>Spermatophyta</taxon>
        <taxon>Magnoliopsida</taxon>
        <taxon>eudicotyledons</taxon>
        <taxon>Gunneridae</taxon>
        <taxon>Pentapetalae</taxon>
        <taxon>rosids</taxon>
        <taxon>fabids</taxon>
        <taxon>Rosales</taxon>
        <taxon>Rosaceae</taxon>
        <taxon>Amygdaloideae</taxon>
        <taxon>Amygdaleae</taxon>
        <taxon>Prunus</taxon>
    </lineage>
</organism>
<proteinExistence type="predicted"/>
<dbReference type="Proteomes" id="UP000006882">
    <property type="component" value="Chromosome G5"/>
</dbReference>
<dbReference type="EMBL" id="CM007655">
    <property type="protein sequence ID" value="ONI06913.1"/>
    <property type="molecule type" value="Genomic_DNA"/>
</dbReference>
<evidence type="ECO:0000313" key="1">
    <source>
        <dbReference type="EMBL" id="ONI06913.1"/>
    </source>
</evidence>
<keyword evidence="2" id="KW-1185">Reference proteome</keyword>
<accession>A0A251P5T7</accession>
<dbReference type="Gramene" id="ONI06913">
    <property type="protein sequence ID" value="ONI06913"/>
    <property type="gene ID" value="PRUPE_5G088700"/>
</dbReference>
<gene>
    <name evidence="1" type="ORF">PRUPE_5G088700</name>
</gene>
<name>A0A251P5T7_PRUPE</name>
<reference evidence="1 2" key="1">
    <citation type="journal article" date="2013" name="Nat. Genet.">
        <title>The high-quality draft genome of peach (Prunus persica) identifies unique patterns of genetic diversity, domestication and genome evolution.</title>
        <authorList>
            <consortium name="International Peach Genome Initiative"/>
            <person name="Verde I."/>
            <person name="Abbott A.G."/>
            <person name="Scalabrin S."/>
            <person name="Jung S."/>
            <person name="Shu S."/>
            <person name="Marroni F."/>
            <person name="Zhebentyayeva T."/>
            <person name="Dettori M.T."/>
            <person name="Grimwood J."/>
            <person name="Cattonaro F."/>
            <person name="Zuccolo A."/>
            <person name="Rossini L."/>
            <person name="Jenkins J."/>
            <person name="Vendramin E."/>
            <person name="Meisel L.A."/>
            <person name="Decroocq V."/>
            <person name="Sosinski B."/>
            <person name="Prochnik S."/>
            <person name="Mitros T."/>
            <person name="Policriti A."/>
            <person name="Cipriani G."/>
            <person name="Dondini L."/>
            <person name="Ficklin S."/>
            <person name="Goodstein D.M."/>
            <person name="Xuan P."/>
            <person name="Del Fabbro C."/>
            <person name="Aramini V."/>
            <person name="Copetti D."/>
            <person name="Gonzalez S."/>
            <person name="Horner D.S."/>
            <person name="Falchi R."/>
            <person name="Lucas S."/>
            <person name="Mica E."/>
            <person name="Maldonado J."/>
            <person name="Lazzari B."/>
            <person name="Bielenberg D."/>
            <person name="Pirona R."/>
            <person name="Miculan M."/>
            <person name="Barakat A."/>
            <person name="Testolin R."/>
            <person name="Stella A."/>
            <person name="Tartarini S."/>
            <person name="Tonutti P."/>
            <person name="Arus P."/>
            <person name="Orellana A."/>
            <person name="Wells C."/>
            <person name="Main D."/>
            <person name="Vizzotto G."/>
            <person name="Silva H."/>
            <person name="Salamini F."/>
            <person name="Schmutz J."/>
            <person name="Morgante M."/>
            <person name="Rokhsar D.S."/>
        </authorList>
    </citation>
    <scope>NUCLEOTIDE SEQUENCE [LARGE SCALE GENOMIC DNA]</scope>
    <source>
        <strain evidence="2">cv. Nemared</strain>
    </source>
</reference>
<dbReference type="AlphaFoldDB" id="A0A251P5T7"/>
<sequence length="70" mass="8252">MGSTIYYSVNGRDLSIHYVEVEGRCISKEGQILAKRRKKMKQGQNYEVVITRKRERERERENESICMLTG</sequence>
<protein>
    <submittedName>
        <fullName evidence="1">Uncharacterized protein</fullName>
    </submittedName>
</protein>